<dbReference type="Proteomes" id="UP000464086">
    <property type="component" value="Chromosome"/>
</dbReference>
<sequence>MARKKTPAPIPHPQAVTPIADSQLKRIAQGAHRDDLPALVSEIAKAQLTPAIHNRKVTDAHLEAILIRVAAGDTVRNVCTELEISSGAVYQRAIDNPGYARRLEEARTLGAYALFDSMMDVAWDADEPVERSKLKVSVLDRLARTYNRNLGDRQQVDVRQAVAYLMPGDADTFC</sequence>
<dbReference type="AlphaFoldDB" id="A0A6P1GIL0"/>
<dbReference type="EMBL" id="CP047218">
    <property type="protein sequence ID" value="QHD67421.1"/>
    <property type="molecule type" value="Genomic_DNA"/>
</dbReference>
<name>A0A6P1GIL0_SPHYA</name>
<organism evidence="1 2">
    <name type="scientific">Sphingobium yanoikuyae</name>
    <name type="common">Sphingomonas yanoikuyae</name>
    <dbReference type="NCBI Taxonomy" id="13690"/>
    <lineage>
        <taxon>Bacteria</taxon>
        <taxon>Pseudomonadati</taxon>
        <taxon>Pseudomonadota</taxon>
        <taxon>Alphaproteobacteria</taxon>
        <taxon>Sphingomonadales</taxon>
        <taxon>Sphingomonadaceae</taxon>
        <taxon>Sphingobium</taxon>
    </lineage>
</organism>
<reference evidence="1 2" key="1">
    <citation type="submission" date="2019-12" db="EMBL/GenBank/DDBJ databases">
        <title>Functional and genomic insights into the Sphingobium yanoikuyae YC-JY1, a bacterium efficiently degrading bisphenol A.</title>
        <authorList>
            <person name="Jia Y."/>
            <person name="Li X."/>
            <person name="Wang J."/>
            <person name="Eltoukhy A."/>
            <person name="Lamraoui I."/>
            <person name="Yan Y."/>
        </authorList>
    </citation>
    <scope>NUCLEOTIDE SEQUENCE [LARGE SCALE GENOMIC DNA]</scope>
    <source>
        <strain evidence="1 2">YC-JY1</strain>
    </source>
</reference>
<accession>A0A6P1GIL0</accession>
<dbReference type="RefSeq" id="WP_159366403.1">
    <property type="nucleotide sequence ID" value="NZ_CP047218.1"/>
</dbReference>
<protein>
    <submittedName>
        <fullName evidence="1">Uncharacterized protein</fullName>
    </submittedName>
</protein>
<evidence type="ECO:0000313" key="2">
    <source>
        <dbReference type="Proteomes" id="UP000464086"/>
    </source>
</evidence>
<dbReference type="InterPro" id="IPR048683">
    <property type="entry name" value="Sf6_terminase"/>
</dbReference>
<dbReference type="Gene3D" id="1.10.10.60">
    <property type="entry name" value="Homeodomain-like"/>
    <property type="match status" value="1"/>
</dbReference>
<evidence type="ECO:0000313" key="1">
    <source>
        <dbReference type="EMBL" id="QHD67421.1"/>
    </source>
</evidence>
<dbReference type="Pfam" id="PF20901">
    <property type="entry name" value="Sf6_terminase"/>
    <property type="match status" value="1"/>
</dbReference>
<gene>
    <name evidence="1" type="ORF">GS397_10400</name>
</gene>
<proteinExistence type="predicted"/>